<evidence type="ECO:0008006" key="5">
    <source>
        <dbReference type="Google" id="ProtNLM"/>
    </source>
</evidence>
<protein>
    <recommendedName>
        <fullName evidence="5">Secreted protein</fullName>
    </recommendedName>
</protein>
<name>A0A1X2LSB0_9MYCO</name>
<feature type="signal peptide" evidence="2">
    <location>
        <begin position="1"/>
        <end position="30"/>
    </location>
</feature>
<evidence type="ECO:0000256" key="1">
    <source>
        <dbReference type="SAM" id="MobiDB-lite"/>
    </source>
</evidence>
<reference evidence="3 4" key="1">
    <citation type="submission" date="2017-04" db="EMBL/GenBank/DDBJ databases">
        <title>The new phylogeny of genus Mycobacterium.</title>
        <authorList>
            <person name="Tortoli E."/>
            <person name="Trovato A."/>
            <person name="Cirillo D.M."/>
        </authorList>
    </citation>
    <scope>NUCLEOTIDE SEQUENCE [LARGE SCALE GENOMIC DNA]</scope>
    <source>
        <strain evidence="3 4">TBL 1200985</strain>
    </source>
</reference>
<dbReference type="Proteomes" id="UP000193247">
    <property type="component" value="Unassembled WGS sequence"/>
</dbReference>
<sequence>MFLCKTARMNNLTRASVAGALIALPFVALAPIASAGTAPDPNSGSNIEIPNGVADPDDLVDVVGPDRVGVAPNQAEQQAQLADQFGAEPFDLDAQGEVVEYSSDLFDDLWALAEEGSAAQNAPQD</sequence>
<keyword evidence="2" id="KW-0732">Signal</keyword>
<evidence type="ECO:0000313" key="3">
    <source>
        <dbReference type="EMBL" id="OSC39667.1"/>
    </source>
</evidence>
<evidence type="ECO:0000313" key="4">
    <source>
        <dbReference type="Proteomes" id="UP000193247"/>
    </source>
</evidence>
<comment type="caution">
    <text evidence="3">The sequence shown here is derived from an EMBL/GenBank/DDBJ whole genome shotgun (WGS) entry which is preliminary data.</text>
</comment>
<evidence type="ECO:0000256" key="2">
    <source>
        <dbReference type="SAM" id="SignalP"/>
    </source>
</evidence>
<keyword evidence="4" id="KW-1185">Reference proteome</keyword>
<dbReference type="AlphaFoldDB" id="A0A1X2LSB0"/>
<organism evidence="3 4">
    <name type="scientific">Mycobacterium decipiens</name>
    <dbReference type="NCBI Taxonomy" id="1430326"/>
    <lineage>
        <taxon>Bacteria</taxon>
        <taxon>Bacillati</taxon>
        <taxon>Actinomycetota</taxon>
        <taxon>Actinomycetes</taxon>
        <taxon>Mycobacteriales</taxon>
        <taxon>Mycobacteriaceae</taxon>
        <taxon>Mycobacterium</taxon>
    </lineage>
</organism>
<feature type="chain" id="PRO_5039405121" description="Secreted protein" evidence="2">
    <location>
        <begin position="31"/>
        <end position="125"/>
    </location>
</feature>
<feature type="region of interest" description="Disordered" evidence="1">
    <location>
        <begin position="35"/>
        <end position="55"/>
    </location>
</feature>
<accession>A0A1X2LSB0</accession>
<dbReference type="EMBL" id="NCXP01000021">
    <property type="protein sequence ID" value="OSC39667.1"/>
    <property type="molecule type" value="Genomic_DNA"/>
</dbReference>
<gene>
    <name evidence="3" type="ORF">B8W66_16025</name>
</gene>
<proteinExistence type="predicted"/>